<dbReference type="RefSeq" id="WP_390206299.1">
    <property type="nucleotide sequence ID" value="NZ_JBHTAX010000001.1"/>
</dbReference>
<feature type="domain" description="UDP-X diphosphatase-like N-terminal oligomerisation" evidence="1">
    <location>
        <begin position="8"/>
        <end position="45"/>
    </location>
</feature>
<dbReference type="Gene3D" id="6.10.250.1120">
    <property type="match status" value="1"/>
</dbReference>
<gene>
    <name evidence="2" type="ORF">ACFQL7_19090</name>
</gene>
<evidence type="ECO:0000313" key="3">
    <source>
        <dbReference type="Proteomes" id="UP001596417"/>
    </source>
</evidence>
<name>A0ABD5YQI9_9EURY</name>
<dbReference type="GO" id="GO:0016787">
    <property type="term" value="F:hydrolase activity"/>
    <property type="evidence" value="ECO:0007669"/>
    <property type="project" value="UniProtKB-KW"/>
</dbReference>
<sequence length="72" mass="8507">MTDDSADEFLALLDELRIMAKVGLRYADDPYDTERYERILELVSEWYGRSVDMPTRRFGIDLPMNSDTSRRK</sequence>
<organism evidence="2 3">
    <name type="scientific">Halocatena marina</name>
    <dbReference type="NCBI Taxonomy" id="2934937"/>
    <lineage>
        <taxon>Archaea</taxon>
        <taxon>Methanobacteriati</taxon>
        <taxon>Methanobacteriota</taxon>
        <taxon>Stenosarchaea group</taxon>
        <taxon>Halobacteria</taxon>
        <taxon>Halobacteriales</taxon>
        <taxon>Natronomonadaceae</taxon>
        <taxon>Halocatena</taxon>
    </lineage>
</organism>
<protein>
    <submittedName>
        <fullName evidence="2">NUDIX hydrolase N-terminal domain-containing protein</fullName>
    </submittedName>
</protein>
<comment type="caution">
    <text evidence="2">The sequence shown here is derived from an EMBL/GenBank/DDBJ whole genome shotgun (WGS) entry which is preliminary data.</text>
</comment>
<accession>A0ABD5YQI9</accession>
<dbReference type="Pfam" id="PF12535">
    <property type="entry name" value="Nudix_N"/>
    <property type="match status" value="1"/>
</dbReference>
<keyword evidence="2" id="KW-0378">Hydrolase</keyword>
<keyword evidence="3" id="KW-1185">Reference proteome</keyword>
<evidence type="ECO:0000259" key="1">
    <source>
        <dbReference type="Pfam" id="PF12535"/>
    </source>
</evidence>
<dbReference type="InterPro" id="IPR059176">
    <property type="entry name" value="UDP-X_N"/>
</dbReference>
<dbReference type="Proteomes" id="UP001596417">
    <property type="component" value="Unassembled WGS sequence"/>
</dbReference>
<dbReference type="EMBL" id="JBHTAX010000001">
    <property type="protein sequence ID" value="MFC7191684.1"/>
    <property type="molecule type" value="Genomic_DNA"/>
</dbReference>
<dbReference type="AlphaFoldDB" id="A0ABD5YQI9"/>
<evidence type="ECO:0000313" key="2">
    <source>
        <dbReference type="EMBL" id="MFC7191684.1"/>
    </source>
</evidence>
<reference evidence="2 3" key="1">
    <citation type="journal article" date="2019" name="Int. J. Syst. Evol. Microbiol.">
        <title>The Global Catalogue of Microorganisms (GCM) 10K type strain sequencing project: providing services to taxonomists for standard genome sequencing and annotation.</title>
        <authorList>
            <consortium name="The Broad Institute Genomics Platform"/>
            <consortium name="The Broad Institute Genome Sequencing Center for Infectious Disease"/>
            <person name="Wu L."/>
            <person name="Ma J."/>
        </authorList>
    </citation>
    <scope>NUCLEOTIDE SEQUENCE [LARGE SCALE GENOMIC DNA]</scope>
    <source>
        <strain evidence="2 3">RDMS1</strain>
    </source>
</reference>
<proteinExistence type="predicted"/>